<dbReference type="SMART" id="SM00239">
    <property type="entry name" value="C2"/>
    <property type="match status" value="1"/>
</dbReference>
<dbReference type="PROSITE" id="PS50004">
    <property type="entry name" value="C2"/>
    <property type="match status" value="1"/>
</dbReference>
<feature type="region of interest" description="Disordered" evidence="1">
    <location>
        <begin position="881"/>
        <end position="908"/>
    </location>
</feature>
<comment type="caution">
    <text evidence="4">The sequence shown here is derived from an EMBL/GenBank/DDBJ whole genome shotgun (WGS) entry which is preliminary data.</text>
</comment>
<gene>
    <name evidence="4" type="ORF">PLOB_00018778</name>
</gene>
<dbReference type="Gene3D" id="2.60.40.150">
    <property type="entry name" value="C2 domain"/>
    <property type="match status" value="1"/>
</dbReference>
<feature type="transmembrane region" description="Helical" evidence="2">
    <location>
        <begin position="767"/>
        <end position="792"/>
    </location>
</feature>
<dbReference type="Pfam" id="PF00168">
    <property type="entry name" value="C2"/>
    <property type="match status" value="1"/>
</dbReference>
<keyword evidence="5" id="KW-1185">Reference proteome</keyword>
<accession>A0ABN8NKX2</accession>
<keyword evidence="2" id="KW-0472">Membrane</keyword>
<dbReference type="PANTHER" id="PTHR10024">
    <property type="entry name" value="SYNAPTOTAGMIN"/>
    <property type="match status" value="1"/>
</dbReference>
<feature type="domain" description="C2" evidence="3">
    <location>
        <begin position="934"/>
        <end position="1057"/>
    </location>
</feature>
<reference evidence="4 5" key="1">
    <citation type="submission" date="2022-05" db="EMBL/GenBank/DDBJ databases">
        <authorList>
            <consortium name="Genoscope - CEA"/>
            <person name="William W."/>
        </authorList>
    </citation>
    <scope>NUCLEOTIDE SEQUENCE [LARGE SCALE GENOMIC DNA]</scope>
</reference>
<keyword evidence="2" id="KW-1133">Transmembrane helix</keyword>
<dbReference type="Proteomes" id="UP001159405">
    <property type="component" value="Unassembled WGS sequence"/>
</dbReference>
<evidence type="ECO:0000313" key="4">
    <source>
        <dbReference type="EMBL" id="CAH3109658.1"/>
    </source>
</evidence>
<evidence type="ECO:0000259" key="3">
    <source>
        <dbReference type="PROSITE" id="PS50004"/>
    </source>
</evidence>
<dbReference type="InterPro" id="IPR035892">
    <property type="entry name" value="C2_domain_sf"/>
</dbReference>
<dbReference type="EMBL" id="CALNXK010000022">
    <property type="protein sequence ID" value="CAH3109658.1"/>
    <property type="molecule type" value="Genomic_DNA"/>
</dbReference>
<evidence type="ECO:0000313" key="5">
    <source>
        <dbReference type="Proteomes" id="UP001159405"/>
    </source>
</evidence>
<organism evidence="4 5">
    <name type="scientific">Porites lobata</name>
    <dbReference type="NCBI Taxonomy" id="104759"/>
    <lineage>
        <taxon>Eukaryota</taxon>
        <taxon>Metazoa</taxon>
        <taxon>Cnidaria</taxon>
        <taxon>Anthozoa</taxon>
        <taxon>Hexacorallia</taxon>
        <taxon>Scleractinia</taxon>
        <taxon>Fungiina</taxon>
        <taxon>Poritidae</taxon>
        <taxon>Porites</taxon>
    </lineage>
</organism>
<proteinExistence type="predicted"/>
<dbReference type="SUPFAM" id="SSF49562">
    <property type="entry name" value="C2 domain (Calcium/lipid-binding domain, CaLB)"/>
    <property type="match status" value="1"/>
</dbReference>
<evidence type="ECO:0000256" key="2">
    <source>
        <dbReference type="SAM" id="Phobius"/>
    </source>
</evidence>
<keyword evidence="2" id="KW-0812">Transmembrane</keyword>
<evidence type="ECO:0000256" key="1">
    <source>
        <dbReference type="SAM" id="MobiDB-lite"/>
    </source>
</evidence>
<feature type="transmembrane region" description="Helical" evidence="2">
    <location>
        <begin position="37"/>
        <end position="55"/>
    </location>
</feature>
<dbReference type="InterPro" id="IPR000008">
    <property type="entry name" value="C2_dom"/>
</dbReference>
<sequence length="1064" mass="117955">MEILSNGTTEYVLNLADQTPREADVTTQEESTNITPFLLASIGALLMLMFGGVLFSSGAPLCKTKTFSDSKYKRKFEQQYGRRKIRFHNVPEKIALEPCPVLQQENNDIVDAVKKEYQDLPQYQPVSSVVSNIVGLHGQTCAVSFPKPEVIERGASPIHVTGNEGTLDCERPFRRDKRTFIRLEHDDKPKCKILSATLHDKSSIMKDNRQRVPSASSGIGTNSQETFEIDSLEDFPLSENGLKLLDETVILDSIDEEFPSDSTPKTIIPNIDHGVYSGGRLSVLQLERAPSCLCVKGCNCTIHGTCAVKSEALQGSKGMTDELLTWGDIALSINSTTAPGSQRYRDLSVCADTLKPQTPPADVSWKITTGNAAERSPLRRADLEKWLHDVEDSRREGDQSCTQTLFESLDAETEIQRKDFSYPETTKPISGQRKMSAPLQESLKLLKRLQVICEEDLQLAQTESLVHRGGRESCLKTVRAPSSLCVCGGSCKVRCQVEVTADQSSAPSILFGDDTIHEDTSNILNTEQELASTRTDRIAKGGTENNFKCIRASSEMCIHGPSCQFHCQKMKEEAENTRKREMMGRKHQELGCHNTNSETDEFRGASSFGNEQYSYKYKIMLQQGSEPSAFSDNSFLREECRVSNIRGASSFGVSGMTIIEHEFPGDENVRGASSFALKPANDSEMKLDELRGASSFAPLDESIAGTSSVTLSLAVESEGESFVPDKSLNNSKGDSTFNSRACVDKLGDTTRVSKKAKQGFQTKSSSVLGVVLGSVLGFLAGGIVVGVAYLCYTRRSKSYNTHSQSDERPMIDHYYTTSPEGYMISQTRPVQVQPNVYTLAKSSTESYPEITELVNGEQQRIRVTEPYEIGAITTIQEYGEEGEDGAASPGSGTSDLVSKGKPKLSKRMSLPTSLKSDGLVHPSAEDFFRKKEEEECRLEFSCFYDTASRELHITVIQVAGISTPDESFLRPPNCSVKMRILPEMLSWQWTRKISRTNNPAFNETFIVPGFVHNKLRECTVHFVVLDFDHVQDNVYVIGEVFMPLSELRANRLEKIIKRVNPLSF</sequence>
<name>A0ABN8NKX2_9CNID</name>
<protein>
    <recommendedName>
        <fullName evidence="3">C2 domain-containing protein</fullName>
    </recommendedName>
</protein>